<dbReference type="Gene3D" id="2.30.29.30">
    <property type="entry name" value="Pleckstrin-homology domain (PH domain)/Phosphotyrosine-binding domain (PTB)"/>
    <property type="match status" value="1"/>
</dbReference>
<dbReference type="EMBL" id="KE124163">
    <property type="protein sequence ID" value="EPB81586.1"/>
    <property type="molecule type" value="Genomic_DNA"/>
</dbReference>
<dbReference type="VEuPathDB" id="FungiDB:HMPREF1544_11704"/>
<dbReference type="InterPro" id="IPR036871">
    <property type="entry name" value="PX_dom_sf"/>
</dbReference>
<evidence type="ECO:0000313" key="2">
    <source>
        <dbReference type="EMBL" id="EPB81586.1"/>
    </source>
</evidence>
<accession>S2IV90</accession>
<dbReference type="OrthoDB" id="41200at2759"/>
<keyword evidence="3" id="KW-1185">Reference proteome</keyword>
<reference evidence="3" key="1">
    <citation type="submission" date="2013-05" db="EMBL/GenBank/DDBJ databases">
        <title>The Genome sequence of Mucor circinelloides f. circinelloides 1006PhL.</title>
        <authorList>
            <consortium name="The Broad Institute Genomics Platform"/>
            <person name="Cuomo C."/>
            <person name="Earl A."/>
            <person name="Findley K."/>
            <person name="Lee S.C."/>
            <person name="Walker B."/>
            <person name="Young S."/>
            <person name="Zeng Q."/>
            <person name="Gargeya S."/>
            <person name="Fitzgerald M."/>
            <person name="Haas B."/>
            <person name="Abouelleil A."/>
            <person name="Allen A.W."/>
            <person name="Alvarado L."/>
            <person name="Arachchi H.M."/>
            <person name="Berlin A.M."/>
            <person name="Chapman S.B."/>
            <person name="Gainer-Dewar J."/>
            <person name="Goldberg J."/>
            <person name="Griggs A."/>
            <person name="Gujja S."/>
            <person name="Hansen M."/>
            <person name="Howarth C."/>
            <person name="Imamovic A."/>
            <person name="Ireland A."/>
            <person name="Larimer J."/>
            <person name="McCowan C."/>
            <person name="Murphy C."/>
            <person name="Pearson M."/>
            <person name="Poon T.W."/>
            <person name="Priest M."/>
            <person name="Roberts A."/>
            <person name="Saif S."/>
            <person name="Shea T."/>
            <person name="Sisk P."/>
            <person name="Sykes S."/>
            <person name="Wortman J."/>
            <person name="Nusbaum C."/>
            <person name="Birren B."/>
        </authorList>
    </citation>
    <scope>NUCLEOTIDE SEQUENCE [LARGE SCALE GENOMIC DNA]</scope>
    <source>
        <strain evidence="3">1006PhL</strain>
    </source>
</reference>
<dbReference type="PROSITE" id="PS50195">
    <property type="entry name" value="PX"/>
    <property type="match status" value="1"/>
</dbReference>
<dbReference type="InterPro" id="IPR001683">
    <property type="entry name" value="PX_dom"/>
</dbReference>
<gene>
    <name evidence="2" type="ORF">HMPREF1544_11704</name>
</gene>
<evidence type="ECO:0000313" key="3">
    <source>
        <dbReference type="Proteomes" id="UP000014254"/>
    </source>
</evidence>
<dbReference type="Pfam" id="PF00787">
    <property type="entry name" value="PX"/>
    <property type="match status" value="1"/>
</dbReference>
<dbReference type="AlphaFoldDB" id="S2IV90"/>
<dbReference type="Gene3D" id="3.30.1520.10">
    <property type="entry name" value="Phox-like domain"/>
    <property type="match status" value="1"/>
</dbReference>
<dbReference type="OMA" id="INCDKRI"/>
<dbReference type="SUPFAM" id="SSF64268">
    <property type="entry name" value="PX domain"/>
    <property type="match status" value="1"/>
</dbReference>
<dbReference type="Proteomes" id="UP000014254">
    <property type="component" value="Unassembled WGS sequence"/>
</dbReference>
<dbReference type="GO" id="GO:0035091">
    <property type="term" value="F:phosphatidylinositol binding"/>
    <property type="evidence" value="ECO:0007669"/>
    <property type="project" value="InterPro"/>
</dbReference>
<dbReference type="InterPro" id="IPR011993">
    <property type="entry name" value="PH-like_dom_sf"/>
</dbReference>
<name>S2IV90_MUCC1</name>
<dbReference type="CDD" id="cd06093">
    <property type="entry name" value="PX_domain"/>
    <property type="match status" value="1"/>
</dbReference>
<proteinExistence type="predicted"/>
<organism evidence="2 3">
    <name type="scientific">Mucor circinelloides f. circinelloides (strain 1006PhL)</name>
    <name type="common">Mucormycosis agent</name>
    <name type="synonym">Calyptromyces circinelloides</name>
    <dbReference type="NCBI Taxonomy" id="1220926"/>
    <lineage>
        <taxon>Eukaryota</taxon>
        <taxon>Fungi</taxon>
        <taxon>Fungi incertae sedis</taxon>
        <taxon>Mucoromycota</taxon>
        <taxon>Mucoromycotina</taxon>
        <taxon>Mucoromycetes</taxon>
        <taxon>Mucorales</taxon>
        <taxon>Mucorineae</taxon>
        <taxon>Mucoraceae</taxon>
        <taxon>Mucor</taxon>
    </lineage>
</organism>
<dbReference type="InParanoid" id="S2IV90"/>
<sequence length="241" mass="27586">MFPKSSDTDNASIYTAFTDNSTLVDHDFVFTTVDDDTTTLTNEAATSSSKQKLAESIVTKGDFPSSRIKVVGMNVHPNESDNKQVYSTILSITQLIRRTREDTINDRYNELWKIEKRYTDFVQLHSNLTAQGFDHPLPSVYKLTNNSPINCDKRIIQLELYFKQAMAFAYTKDPSYLCAFFNSDILDETKMNPRASKEGVLSKYKGFFIGGWKSMYFVLEGTKLDYYSCVGVSHQNENDWK</sequence>
<protein>
    <recommendedName>
        <fullName evidence="1">PX domain-containing protein</fullName>
    </recommendedName>
</protein>
<feature type="domain" description="PX" evidence="1">
    <location>
        <begin position="64"/>
        <end position="188"/>
    </location>
</feature>
<dbReference type="STRING" id="1220926.S2IV90"/>
<evidence type="ECO:0000259" key="1">
    <source>
        <dbReference type="PROSITE" id="PS50195"/>
    </source>
</evidence>
<dbReference type="SUPFAM" id="SSF50729">
    <property type="entry name" value="PH domain-like"/>
    <property type="match status" value="1"/>
</dbReference>